<dbReference type="SMART" id="SM00733">
    <property type="entry name" value="Mterf"/>
    <property type="match status" value="7"/>
</dbReference>
<keyword evidence="2" id="KW-0805">Transcription regulation</keyword>
<dbReference type="EMBL" id="JAZDWU010000009">
    <property type="protein sequence ID" value="KAK9991144.1"/>
    <property type="molecule type" value="Genomic_DNA"/>
</dbReference>
<keyword evidence="5" id="KW-1185">Reference proteome</keyword>
<dbReference type="GO" id="GO:0003676">
    <property type="term" value="F:nucleic acid binding"/>
    <property type="evidence" value="ECO:0007669"/>
    <property type="project" value="InterPro"/>
</dbReference>
<name>A0AAW2C2B4_9ROSI</name>
<comment type="similarity">
    <text evidence="1">Belongs to the mTERF family.</text>
</comment>
<proteinExistence type="inferred from homology"/>
<dbReference type="FunFam" id="1.25.70.10:FF:000001">
    <property type="entry name" value="Mitochondrial transcription termination factor-like"/>
    <property type="match status" value="1"/>
</dbReference>
<dbReference type="GO" id="GO:0006353">
    <property type="term" value="P:DNA-templated transcription termination"/>
    <property type="evidence" value="ECO:0007669"/>
    <property type="project" value="UniProtKB-KW"/>
</dbReference>
<dbReference type="InterPro" id="IPR038538">
    <property type="entry name" value="MTERF_sf"/>
</dbReference>
<reference evidence="4 5" key="1">
    <citation type="submission" date="2024-01" db="EMBL/GenBank/DDBJ databases">
        <title>A telomere-to-telomere, gap-free genome of sweet tea (Lithocarpus litseifolius).</title>
        <authorList>
            <person name="Zhou J."/>
        </authorList>
    </citation>
    <scope>NUCLEOTIDE SEQUENCE [LARGE SCALE GENOMIC DNA]</scope>
    <source>
        <strain evidence="4">Zhou-2022a</strain>
        <tissue evidence="4">Leaf</tissue>
    </source>
</reference>
<dbReference type="PANTHER" id="PTHR13068">
    <property type="entry name" value="CGI-12 PROTEIN-RELATED"/>
    <property type="match status" value="1"/>
</dbReference>
<keyword evidence="2" id="KW-0806">Transcription termination</keyword>
<dbReference type="Proteomes" id="UP001459277">
    <property type="component" value="Unassembled WGS sequence"/>
</dbReference>
<evidence type="ECO:0000313" key="5">
    <source>
        <dbReference type="Proteomes" id="UP001459277"/>
    </source>
</evidence>
<dbReference type="AlphaFoldDB" id="A0AAW2C2B4"/>
<keyword evidence="3" id="KW-0809">Transit peptide</keyword>
<sequence>MQALKSLFSPSPFRLHKFPTKKPTKSFLSLFSNLSSPTKTKTKTKTKPKTPFSNPTIINYLTNTLKFSKTQALSISTRFYYVKSTEKPQSVVLFLQNLGFSETQIRSAVRVSPHILFSDIDKTLKPKIEFFQQLGFVGSDLGKFISKNSTLLSVSLERRLIPSVEILKKILCNNENNQCLLRVLRRCNGVVKGDPESRLLGNIAYLKRCGIVGSQLSMLLTRQPWLFVIQQNKLRGLVSRVLDMGFMVNSRMLVYAVYTVSCMSHETFMRKLDFIRSSGFSSDECMEMFRKAPGLLRASEEKLKLGIEFFMNTIKLERSVLIRLPSCLMFSMEERVIPRYRVLQIMKSKRLLKKEPSFLHMLNLTEEVFLTKFIAKFSDHTEELLVAYKGHLLDSSSEDETLICV</sequence>
<comment type="caution">
    <text evidence="4">The sequence shown here is derived from an EMBL/GenBank/DDBJ whole genome shotgun (WGS) entry which is preliminary data.</text>
</comment>
<evidence type="ECO:0000256" key="1">
    <source>
        <dbReference type="ARBA" id="ARBA00007692"/>
    </source>
</evidence>
<evidence type="ECO:0000256" key="2">
    <source>
        <dbReference type="ARBA" id="ARBA00022472"/>
    </source>
</evidence>
<dbReference type="InterPro" id="IPR003690">
    <property type="entry name" value="MTERF"/>
</dbReference>
<dbReference type="Pfam" id="PF02536">
    <property type="entry name" value="mTERF"/>
    <property type="match status" value="1"/>
</dbReference>
<accession>A0AAW2C2B4</accession>
<protein>
    <submittedName>
        <fullName evidence="4">Uncharacterized protein</fullName>
    </submittedName>
</protein>
<keyword evidence="2" id="KW-0804">Transcription</keyword>
<dbReference type="Gene3D" id="1.25.70.10">
    <property type="entry name" value="Transcription termination factor 3, mitochondrial"/>
    <property type="match status" value="2"/>
</dbReference>
<organism evidence="4 5">
    <name type="scientific">Lithocarpus litseifolius</name>
    <dbReference type="NCBI Taxonomy" id="425828"/>
    <lineage>
        <taxon>Eukaryota</taxon>
        <taxon>Viridiplantae</taxon>
        <taxon>Streptophyta</taxon>
        <taxon>Embryophyta</taxon>
        <taxon>Tracheophyta</taxon>
        <taxon>Spermatophyta</taxon>
        <taxon>Magnoliopsida</taxon>
        <taxon>eudicotyledons</taxon>
        <taxon>Gunneridae</taxon>
        <taxon>Pentapetalae</taxon>
        <taxon>rosids</taxon>
        <taxon>fabids</taxon>
        <taxon>Fagales</taxon>
        <taxon>Fagaceae</taxon>
        <taxon>Lithocarpus</taxon>
    </lineage>
</organism>
<evidence type="ECO:0000313" key="4">
    <source>
        <dbReference type="EMBL" id="KAK9991144.1"/>
    </source>
</evidence>
<dbReference type="PANTHER" id="PTHR13068:SF173">
    <property type="entry name" value="EMB|CAB62602.1"/>
    <property type="match status" value="1"/>
</dbReference>
<gene>
    <name evidence="4" type="ORF">SO802_026129</name>
</gene>
<evidence type="ECO:0000256" key="3">
    <source>
        <dbReference type="ARBA" id="ARBA00022946"/>
    </source>
</evidence>